<organism evidence="1 2">
    <name type="scientific">Sphaerobolus stellatus (strain SS14)</name>
    <dbReference type="NCBI Taxonomy" id="990650"/>
    <lineage>
        <taxon>Eukaryota</taxon>
        <taxon>Fungi</taxon>
        <taxon>Dikarya</taxon>
        <taxon>Basidiomycota</taxon>
        <taxon>Agaricomycotina</taxon>
        <taxon>Agaricomycetes</taxon>
        <taxon>Phallomycetidae</taxon>
        <taxon>Geastrales</taxon>
        <taxon>Sphaerobolaceae</taxon>
        <taxon>Sphaerobolus</taxon>
    </lineage>
</organism>
<protein>
    <submittedName>
        <fullName evidence="1">Uncharacterized protein</fullName>
    </submittedName>
</protein>
<proteinExistence type="predicted"/>
<dbReference type="Proteomes" id="UP000054279">
    <property type="component" value="Unassembled WGS sequence"/>
</dbReference>
<dbReference type="PANTHER" id="PTHR35871:SF1">
    <property type="entry name" value="CXC1-LIKE CYSTEINE CLUSTER ASSOCIATED WITH KDZ TRANSPOSASES DOMAIN-CONTAINING PROTEIN"/>
    <property type="match status" value="1"/>
</dbReference>
<name>A0A0C9VD84_SPHS4</name>
<gene>
    <name evidence="1" type="ORF">M422DRAFT_180562</name>
</gene>
<keyword evidence="2" id="KW-1185">Reference proteome</keyword>
<accession>A0A0C9VD84</accession>
<reference evidence="1 2" key="1">
    <citation type="submission" date="2014-06" db="EMBL/GenBank/DDBJ databases">
        <title>Evolutionary Origins and Diversification of the Mycorrhizal Mutualists.</title>
        <authorList>
            <consortium name="DOE Joint Genome Institute"/>
            <consortium name="Mycorrhizal Genomics Consortium"/>
            <person name="Kohler A."/>
            <person name="Kuo A."/>
            <person name="Nagy L.G."/>
            <person name="Floudas D."/>
            <person name="Copeland A."/>
            <person name="Barry K.W."/>
            <person name="Cichocki N."/>
            <person name="Veneault-Fourrey C."/>
            <person name="LaButti K."/>
            <person name="Lindquist E.A."/>
            <person name="Lipzen A."/>
            <person name="Lundell T."/>
            <person name="Morin E."/>
            <person name="Murat C."/>
            <person name="Riley R."/>
            <person name="Ohm R."/>
            <person name="Sun H."/>
            <person name="Tunlid A."/>
            <person name="Henrissat B."/>
            <person name="Grigoriev I.V."/>
            <person name="Hibbett D.S."/>
            <person name="Martin F."/>
        </authorList>
    </citation>
    <scope>NUCLEOTIDE SEQUENCE [LARGE SCALE GENOMIC DNA]</scope>
    <source>
        <strain evidence="1 2">SS14</strain>
    </source>
</reference>
<dbReference type="HOGENOM" id="CLU_005726_1_1_1"/>
<dbReference type="OrthoDB" id="6511194at2759"/>
<dbReference type="AlphaFoldDB" id="A0A0C9VD84"/>
<evidence type="ECO:0000313" key="1">
    <source>
        <dbReference type="EMBL" id="KIJ35540.1"/>
    </source>
</evidence>
<evidence type="ECO:0000313" key="2">
    <source>
        <dbReference type="Proteomes" id="UP000054279"/>
    </source>
</evidence>
<dbReference type="PANTHER" id="PTHR35871">
    <property type="entry name" value="EXPRESSED PROTEIN"/>
    <property type="match status" value="1"/>
</dbReference>
<dbReference type="EMBL" id="KN837187">
    <property type="protein sequence ID" value="KIJ35540.1"/>
    <property type="molecule type" value="Genomic_DNA"/>
</dbReference>
<sequence>MGSLACVAHFADEASFLAAKAAGCSTGFTWSLRGWVWYFIEDEDILPKSKYGTQKSCIHDEDVAQEIQLHLQSLQKKYFPAMDVVHFLDQPEVKARLKFKKTPTKCTCHKWLHAMEYHFGKASKGMYIDGHEHEDPKMMKWSAHGDIILSDLCHIGEKKVVLITHNESTFYANDWCPKQWIHSSEKPAPVQKGEGVSIIVSDFYSPDLGWLISKDSTQEACILFKAGKNQDGYFDCTDLCKQVSTTIDLFEDNFPDKSAVAAFGFDNAPGHQKHPEDALSARNMPKKTQHWWGKSGKCKMRKGMLPDGTPQDFYYPDNHPKHPGLFKGMAKILEEWGLINESKL</sequence>